<name>A0AAF0CC72_9PROT</name>
<evidence type="ECO:0000313" key="2">
    <source>
        <dbReference type="EMBL" id="WDI32770.1"/>
    </source>
</evidence>
<dbReference type="GO" id="GO:0006580">
    <property type="term" value="P:ethanolamine metabolic process"/>
    <property type="evidence" value="ECO:0007669"/>
    <property type="project" value="TreeGrafter"/>
</dbReference>
<dbReference type="GO" id="GO:0008889">
    <property type="term" value="F:glycerophosphodiester phosphodiesterase activity"/>
    <property type="evidence" value="ECO:0007669"/>
    <property type="project" value="TreeGrafter"/>
</dbReference>
<dbReference type="AlphaFoldDB" id="A0AAF0CC72"/>
<dbReference type="KEGG" id="hfl:PUV54_06115"/>
<dbReference type="GO" id="GO:0005886">
    <property type="term" value="C:plasma membrane"/>
    <property type="evidence" value="ECO:0007669"/>
    <property type="project" value="TreeGrafter"/>
</dbReference>
<dbReference type="InterPro" id="IPR030395">
    <property type="entry name" value="GP_PDE_dom"/>
</dbReference>
<organism evidence="2 3">
    <name type="scientific">Hyphococcus flavus</name>
    <dbReference type="NCBI Taxonomy" id="1866326"/>
    <lineage>
        <taxon>Bacteria</taxon>
        <taxon>Pseudomonadati</taxon>
        <taxon>Pseudomonadota</taxon>
        <taxon>Alphaproteobacteria</taxon>
        <taxon>Parvularculales</taxon>
        <taxon>Parvularculaceae</taxon>
        <taxon>Hyphococcus</taxon>
    </lineage>
</organism>
<dbReference type="Gene3D" id="3.20.20.190">
    <property type="entry name" value="Phosphatidylinositol (PI) phosphodiesterase"/>
    <property type="match status" value="1"/>
</dbReference>
<dbReference type="GO" id="GO:0006644">
    <property type="term" value="P:phospholipid metabolic process"/>
    <property type="evidence" value="ECO:0007669"/>
    <property type="project" value="TreeGrafter"/>
</dbReference>
<dbReference type="PANTHER" id="PTHR46320:SF1">
    <property type="entry name" value="GLYCEROPHOSPHODIESTER PHOSPHODIESTERASE 1"/>
    <property type="match status" value="1"/>
</dbReference>
<sequence length="322" mass="34901">MIRWLIAGSFLALSACSDSVTDTDSLDQNLAIPGWRVDPEGGLNAFFDCLDETGAAIVAAHRGGPYPGFPENALETMAAVLTQTPALMEIDVATSSDGVLYLMHDDTLERTTTGGGAADGMSWSDLQTLRLEDNSGRETQFAPTRFDDALRWAEGRTILEIDFKRSTKYEAVADEIKRQGAEDRVILIAYSMASARKLHSLLPAAMISLKLDTQSELNRAVASGIPDDRILGFTGTEDPRPRLFSMLASRDVEVIFGTLGGRDSIDNDIERSGYEQLYADIAAQGVDIIATDRPREAHAALVEAGRAVEDGECGVFYEKQAS</sequence>
<feature type="domain" description="GP-PDE" evidence="1">
    <location>
        <begin position="56"/>
        <end position="301"/>
    </location>
</feature>
<dbReference type="PROSITE" id="PS51704">
    <property type="entry name" value="GP_PDE"/>
    <property type="match status" value="1"/>
</dbReference>
<dbReference type="SUPFAM" id="SSF51695">
    <property type="entry name" value="PLC-like phosphodiesterases"/>
    <property type="match status" value="1"/>
</dbReference>
<gene>
    <name evidence="2" type="ORF">PUV54_06115</name>
</gene>
<evidence type="ECO:0000313" key="3">
    <source>
        <dbReference type="Proteomes" id="UP001214043"/>
    </source>
</evidence>
<dbReference type="PROSITE" id="PS51257">
    <property type="entry name" value="PROKAR_LIPOPROTEIN"/>
    <property type="match status" value="1"/>
</dbReference>
<dbReference type="Proteomes" id="UP001214043">
    <property type="component" value="Chromosome"/>
</dbReference>
<accession>A0AAF0CC72</accession>
<evidence type="ECO:0000259" key="1">
    <source>
        <dbReference type="PROSITE" id="PS51704"/>
    </source>
</evidence>
<dbReference type="PANTHER" id="PTHR46320">
    <property type="entry name" value="GLYCEROPHOSPHODIESTER PHOSPHODIESTERASE 1"/>
    <property type="match status" value="1"/>
</dbReference>
<dbReference type="GO" id="GO:0070291">
    <property type="term" value="P:N-acylethanolamine metabolic process"/>
    <property type="evidence" value="ECO:0007669"/>
    <property type="project" value="TreeGrafter"/>
</dbReference>
<reference evidence="2" key="1">
    <citation type="submission" date="2023-02" db="EMBL/GenBank/DDBJ databases">
        <title>Genome sequence of Hyphococcus flavus.</title>
        <authorList>
            <person name="Rong J.-C."/>
            <person name="Zhao Q."/>
            <person name="Yi M."/>
            <person name="Wu J.-Y."/>
        </authorList>
    </citation>
    <scope>NUCLEOTIDE SEQUENCE</scope>
    <source>
        <strain evidence="2">MCCC 1K03223</strain>
    </source>
</reference>
<dbReference type="EMBL" id="CP118166">
    <property type="protein sequence ID" value="WDI32770.1"/>
    <property type="molecule type" value="Genomic_DNA"/>
</dbReference>
<dbReference type="CDD" id="cd08566">
    <property type="entry name" value="GDPD_AtGDE_like"/>
    <property type="match status" value="1"/>
</dbReference>
<dbReference type="Pfam" id="PF03009">
    <property type="entry name" value="GDPD"/>
    <property type="match status" value="1"/>
</dbReference>
<protein>
    <submittedName>
        <fullName evidence="2">Glycerophosphodiester phosphodiesterase family protein</fullName>
    </submittedName>
</protein>
<dbReference type="RefSeq" id="WP_274494712.1">
    <property type="nucleotide sequence ID" value="NZ_CP118166.1"/>
</dbReference>
<dbReference type="InterPro" id="IPR017946">
    <property type="entry name" value="PLC-like_Pdiesterase_TIM-brl"/>
</dbReference>
<proteinExistence type="predicted"/>
<keyword evidence="3" id="KW-1185">Reference proteome</keyword>